<comment type="similarity">
    <text evidence="1">Belongs to the AAA ATPase family. RarA/MGS1/WRNIP1 subfamily.</text>
</comment>
<evidence type="ECO:0000313" key="6">
    <source>
        <dbReference type="EMBL" id="KOO39688.1"/>
    </source>
</evidence>
<dbReference type="FunFam" id="1.10.8.60:FF:000029">
    <property type="entry name" value="Replication-associated recombination protein A"/>
    <property type="match status" value="1"/>
</dbReference>
<accession>A0A0M0KMR1</accession>
<reference evidence="6" key="1">
    <citation type="submission" date="2015-08" db="EMBL/GenBank/DDBJ databases">
        <title>Complete DNA Sequence of Pseudomonas syringae pv. actinidiae, the Causal Agent of Kiwifruit Canker Disease.</title>
        <authorList>
            <person name="Rikkerink E.H.A."/>
            <person name="Fineran P.C."/>
        </authorList>
    </citation>
    <scope>NUCLEOTIDE SEQUENCE</scope>
    <source>
        <strain evidence="6">DSM 13666</strain>
    </source>
</reference>
<evidence type="ECO:0000256" key="2">
    <source>
        <dbReference type="ARBA" id="ARBA00020776"/>
    </source>
</evidence>
<dbReference type="Gene3D" id="3.40.50.300">
    <property type="entry name" value="P-loop containing nucleotide triphosphate hydrolases"/>
    <property type="match status" value="1"/>
</dbReference>
<dbReference type="CDD" id="cd18139">
    <property type="entry name" value="HLD_clamp_RarA"/>
    <property type="match status" value="1"/>
</dbReference>
<dbReference type="CDD" id="cd00009">
    <property type="entry name" value="AAA"/>
    <property type="match status" value="1"/>
</dbReference>
<protein>
    <recommendedName>
        <fullName evidence="2">Replication-associated recombination protein A</fullName>
    </recommendedName>
</protein>
<dbReference type="PATRIC" id="fig|136160.3.peg.3062"/>
<dbReference type="GO" id="GO:0006261">
    <property type="term" value="P:DNA-templated DNA replication"/>
    <property type="evidence" value="ECO:0007669"/>
    <property type="project" value="TreeGrafter"/>
</dbReference>
<dbReference type="InterPro" id="IPR003959">
    <property type="entry name" value="ATPase_AAA_core"/>
</dbReference>
<dbReference type="GO" id="GO:0003677">
    <property type="term" value="F:DNA binding"/>
    <property type="evidence" value="ECO:0007669"/>
    <property type="project" value="InterPro"/>
</dbReference>
<dbReference type="GO" id="GO:0017116">
    <property type="term" value="F:single-stranded DNA helicase activity"/>
    <property type="evidence" value="ECO:0007669"/>
    <property type="project" value="TreeGrafter"/>
</dbReference>
<dbReference type="GO" id="GO:0005524">
    <property type="term" value="F:ATP binding"/>
    <property type="evidence" value="ECO:0007669"/>
    <property type="project" value="UniProtKB-KW"/>
</dbReference>
<dbReference type="GO" id="GO:0008047">
    <property type="term" value="F:enzyme activator activity"/>
    <property type="evidence" value="ECO:0007669"/>
    <property type="project" value="TreeGrafter"/>
</dbReference>
<proteinExistence type="inferred from homology"/>
<dbReference type="FunFam" id="3.40.50.300:FF:000766">
    <property type="entry name" value="Recombination factor protein RarA"/>
    <property type="match status" value="1"/>
</dbReference>
<comment type="caution">
    <text evidence="6">The sequence shown here is derived from an EMBL/GenBank/DDBJ whole genome shotgun (WGS) entry which is preliminary data.</text>
</comment>
<dbReference type="GO" id="GO:0000731">
    <property type="term" value="P:DNA synthesis involved in DNA repair"/>
    <property type="evidence" value="ECO:0007669"/>
    <property type="project" value="TreeGrafter"/>
</dbReference>
<dbReference type="Gene3D" id="1.10.3710.10">
    <property type="entry name" value="DNA polymerase III clamp loader subunits, C-terminal domain"/>
    <property type="match status" value="1"/>
</dbReference>
<dbReference type="GO" id="GO:0016887">
    <property type="term" value="F:ATP hydrolysis activity"/>
    <property type="evidence" value="ECO:0007669"/>
    <property type="project" value="InterPro"/>
</dbReference>
<dbReference type="EMBL" id="LILD01000001">
    <property type="protein sequence ID" value="KOO39688.1"/>
    <property type="molecule type" value="Genomic_DNA"/>
</dbReference>
<sequence>MKKQPLAYRMRPSNIDEVIGQQHLVGEGKIIRRMVNAGQLSSMILYGPPGVGKTSIAQAIAGSTDTHYKLLNAVVNNKKDMEIVVEEAKMSGQLILILDEVHRLDKGKQDFLLPHLEKGLLILIGATTANPFHSINPAIRSRCQIFELTPLTTDEIKVALTRALTDKTHGLGEEPVVISDEALAHFAFACGGDVRSALNGLELAVRSTQPNVKGEKEITLSVAEECIQRKSFHHDKDGDAHYDVLSAFQKSIRGSDVNAALHYLARLIEAGDLVSIGRRLLVIAYEDIGLASPQAGPRTLAAIEAAERLGFPEGRIPLANAVVELCLSPKSNSAYVALDAAIADIRKGHVGSVPAHLKDAHYKGAEQLGRGIGYKYPHDYERGWVKQQYLPDSLKSRAYYEPKRTGKFEDALADVYEKLRKSTFSKES</sequence>
<organism evidence="6">
    <name type="scientific">Halalkalibacterium halodurans</name>
    <name type="common">Bacillus halodurans</name>
    <dbReference type="NCBI Taxonomy" id="86665"/>
    <lineage>
        <taxon>Bacteria</taxon>
        <taxon>Bacillati</taxon>
        <taxon>Bacillota</taxon>
        <taxon>Bacilli</taxon>
        <taxon>Bacillales</taxon>
        <taxon>Bacillaceae</taxon>
        <taxon>Halalkalibacterium (ex Joshi et al. 2022)</taxon>
    </lineage>
</organism>
<keyword evidence="4" id="KW-0067">ATP-binding</keyword>
<feature type="domain" description="AAA+ ATPase" evidence="5">
    <location>
        <begin position="39"/>
        <end position="151"/>
    </location>
</feature>
<dbReference type="AlphaFoldDB" id="A0A0M0KMR1"/>
<name>A0A0M0KMR1_ALKHA</name>
<dbReference type="Pfam" id="PF00004">
    <property type="entry name" value="AAA"/>
    <property type="match status" value="1"/>
</dbReference>
<dbReference type="InterPro" id="IPR008921">
    <property type="entry name" value="DNA_pol3_clamp-load_cplx_C"/>
</dbReference>
<dbReference type="SUPFAM" id="SSF48019">
    <property type="entry name" value="post-AAA+ oligomerization domain-like"/>
    <property type="match status" value="1"/>
</dbReference>
<evidence type="ECO:0000256" key="3">
    <source>
        <dbReference type="ARBA" id="ARBA00022741"/>
    </source>
</evidence>
<dbReference type="FunFam" id="1.20.272.10:FF:000001">
    <property type="entry name" value="Putative AAA family ATPase"/>
    <property type="match status" value="1"/>
</dbReference>
<dbReference type="Gene3D" id="1.10.8.60">
    <property type="match status" value="1"/>
</dbReference>
<dbReference type="FunFam" id="1.10.3710.10:FF:000003">
    <property type="entry name" value="ATPase, AAA family protein"/>
    <property type="match status" value="1"/>
</dbReference>
<dbReference type="PANTHER" id="PTHR13779">
    <property type="entry name" value="WERNER HELICASE-INTERACTING PROTEIN 1 FAMILY MEMBER"/>
    <property type="match status" value="1"/>
</dbReference>
<dbReference type="Pfam" id="PF12002">
    <property type="entry name" value="MgsA_C"/>
    <property type="match status" value="1"/>
</dbReference>
<dbReference type="InterPro" id="IPR003593">
    <property type="entry name" value="AAA+_ATPase"/>
</dbReference>
<dbReference type="InterPro" id="IPR051314">
    <property type="entry name" value="AAA_ATPase_RarA/MGS1/WRNIP1"/>
</dbReference>
<evidence type="ECO:0000256" key="1">
    <source>
        <dbReference type="ARBA" id="ARBA00008959"/>
    </source>
</evidence>
<dbReference type="Pfam" id="PF16193">
    <property type="entry name" value="AAA_assoc_2"/>
    <property type="match status" value="1"/>
</dbReference>
<evidence type="ECO:0000259" key="5">
    <source>
        <dbReference type="SMART" id="SM00382"/>
    </source>
</evidence>
<dbReference type="Gene3D" id="1.20.272.10">
    <property type="match status" value="1"/>
</dbReference>
<dbReference type="SMART" id="SM00382">
    <property type="entry name" value="AAA"/>
    <property type="match status" value="1"/>
</dbReference>
<dbReference type="InterPro" id="IPR021886">
    <property type="entry name" value="MgsA_C"/>
</dbReference>
<dbReference type="InterPro" id="IPR032423">
    <property type="entry name" value="AAA_assoc_2"/>
</dbReference>
<dbReference type="GeneID" id="87596879"/>
<keyword evidence="3" id="KW-0547">Nucleotide-binding</keyword>
<dbReference type="RefSeq" id="WP_053431577.1">
    <property type="nucleotide sequence ID" value="NZ_CP040441.1"/>
</dbReference>
<dbReference type="SUPFAM" id="SSF52540">
    <property type="entry name" value="P-loop containing nucleoside triphosphate hydrolases"/>
    <property type="match status" value="1"/>
</dbReference>
<dbReference type="InterPro" id="IPR027417">
    <property type="entry name" value="P-loop_NTPase"/>
</dbReference>
<dbReference type="PANTHER" id="PTHR13779:SF7">
    <property type="entry name" value="ATPASE WRNIP1"/>
    <property type="match status" value="1"/>
</dbReference>
<evidence type="ECO:0000256" key="4">
    <source>
        <dbReference type="ARBA" id="ARBA00022840"/>
    </source>
</evidence>
<gene>
    <name evidence="6" type="ORF">AMD02_13135</name>
</gene>